<feature type="transmembrane region" description="Helical" evidence="7">
    <location>
        <begin position="641"/>
        <end position="662"/>
    </location>
</feature>
<dbReference type="InterPro" id="IPR018617">
    <property type="entry name" value="Ima1_N"/>
</dbReference>
<keyword evidence="4 7" id="KW-0472">Membrane</keyword>
<evidence type="ECO:0000256" key="4">
    <source>
        <dbReference type="ARBA" id="ARBA00023136"/>
    </source>
</evidence>
<dbReference type="AlphaFoldDB" id="A0A6A7C933"/>
<protein>
    <recommendedName>
        <fullName evidence="8">Ima1 N-terminal domain-containing protein</fullName>
    </recommendedName>
</protein>
<feature type="domain" description="Ima1 N-terminal" evidence="8">
    <location>
        <begin position="6"/>
        <end position="138"/>
    </location>
</feature>
<evidence type="ECO:0000256" key="6">
    <source>
        <dbReference type="SAM" id="MobiDB-lite"/>
    </source>
</evidence>
<name>A0A6A7C933_9PEZI</name>
<keyword evidence="10" id="KW-1185">Reference proteome</keyword>
<dbReference type="GO" id="GO:0034992">
    <property type="term" value="C:microtubule organizing center attachment site"/>
    <property type="evidence" value="ECO:0007669"/>
    <property type="project" value="TreeGrafter"/>
</dbReference>
<dbReference type="OrthoDB" id="5966927at2759"/>
<dbReference type="Pfam" id="PF09779">
    <property type="entry name" value="Ima1_N"/>
    <property type="match status" value="1"/>
</dbReference>
<proteinExistence type="predicted"/>
<feature type="compositionally biased region" description="Acidic residues" evidence="6">
    <location>
        <begin position="571"/>
        <end position="580"/>
    </location>
</feature>
<dbReference type="GO" id="GO:0071765">
    <property type="term" value="P:nuclear inner membrane organization"/>
    <property type="evidence" value="ECO:0007669"/>
    <property type="project" value="InterPro"/>
</dbReference>
<dbReference type="GO" id="GO:0044732">
    <property type="term" value="C:mitotic spindle pole body"/>
    <property type="evidence" value="ECO:0007669"/>
    <property type="project" value="TreeGrafter"/>
</dbReference>
<dbReference type="InterPro" id="IPR042321">
    <property type="entry name" value="Ima1"/>
</dbReference>
<evidence type="ECO:0000313" key="10">
    <source>
        <dbReference type="Proteomes" id="UP000799421"/>
    </source>
</evidence>
<dbReference type="PANTHER" id="PTHR28538:SF1">
    <property type="entry name" value="INTEGRAL INNER NUCLEAR MEMBRANE PROTEIN IMA1"/>
    <property type="match status" value="1"/>
</dbReference>
<keyword evidence="3 7" id="KW-1133">Transmembrane helix</keyword>
<accession>A0A6A7C933</accession>
<feature type="region of interest" description="Disordered" evidence="6">
    <location>
        <begin position="488"/>
        <end position="517"/>
    </location>
</feature>
<dbReference type="Proteomes" id="UP000799421">
    <property type="component" value="Unassembled WGS sequence"/>
</dbReference>
<dbReference type="PANTHER" id="PTHR28538">
    <property type="entry name" value="INTEGRAL INNER NUCLEAR MEMBRANE PROTEIN IMA1"/>
    <property type="match status" value="1"/>
</dbReference>
<organism evidence="9 10">
    <name type="scientific">Piedraia hortae CBS 480.64</name>
    <dbReference type="NCBI Taxonomy" id="1314780"/>
    <lineage>
        <taxon>Eukaryota</taxon>
        <taxon>Fungi</taxon>
        <taxon>Dikarya</taxon>
        <taxon>Ascomycota</taxon>
        <taxon>Pezizomycotina</taxon>
        <taxon>Dothideomycetes</taxon>
        <taxon>Dothideomycetidae</taxon>
        <taxon>Capnodiales</taxon>
        <taxon>Piedraiaceae</taxon>
        <taxon>Piedraia</taxon>
    </lineage>
</organism>
<dbReference type="EMBL" id="MU005958">
    <property type="protein sequence ID" value="KAF2864031.1"/>
    <property type="molecule type" value="Genomic_DNA"/>
</dbReference>
<feature type="region of interest" description="Disordered" evidence="6">
    <location>
        <begin position="561"/>
        <end position="586"/>
    </location>
</feature>
<evidence type="ECO:0000256" key="3">
    <source>
        <dbReference type="ARBA" id="ARBA00022989"/>
    </source>
</evidence>
<reference evidence="9" key="1">
    <citation type="journal article" date="2020" name="Stud. Mycol.">
        <title>101 Dothideomycetes genomes: a test case for predicting lifestyles and emergence of pathogens.</title>
        <authorList>
            <person name="Haridas S."/>
            <person name="Albert R."/>
            <person name="Binder M."/>
            <person name="Bloem J."/>
            <person name="Labutti K."/>
            <person name="Salamov A."/>
            <person name="Andreopoulos B."/>
            <person name="Baker S."/>
            <person name="Barry K."/>
            <person name="Bills G."/>
            <person name="Bluhm B."/>
            <person name="Cannon C."/>
            <person name="Castanera R."/>
            <person name="Culley D."/>
            <person name="Daum C."/>
            <person name="Ezra D."/>
            <person name="Gonzalez J."/>
            <person name="Henrissat B."/>
            <person name="Kuo A."/>
            <person name="Liang C."/>
            <person name="Lipzen A."/>
            <person name="Lutzoni F."/>
            <person name="Magnuson J."/>
            <person name="Mondo S."/>
            <person name="Nolan M."/>
            <person name="Ohm R."/>
            <person name="Pangilinan J."/>
            <person name="Park H.-J."/>
            <person name="Ramirez L."/>
            <person name="Alfaro M."/>
            <person name="Sun H."/>
            <person name="Tritt A."/>
            <person name="Yoshinaga Y."/>
            <person name="Zwiers L.-H."/>
            <person name="Turgeon B."/>
            <person name="Goodwin S."/>
            <person name="Spatafora J."/>
            <person name="Crous P."/>
            <person name="Grigoriev I."/>
        </authorList>
    </citation>
    <scope>NUCLEOTIDE SEQUENCE</scope>
    <source>
        <strain evidence="9">CBS 480.64</strain>
    </source>
</reference>
<keyword evidence="2 7" id="KW-0812">Transmembrane</keyword>
<dbReference type="GO" id="GO:0005637">
    <property type="term" value="C:nuclear inner membrane"/>
    <property type="evidence" value="ECO:0007669"/>
    <property type="project" value="UniProtKB-SubCell"/>
</dbReference>
<evidence type="ECO:0000313" key="9">
    <source>
        <dbReference type="EMBL" id="KAF2864031.1"/>
    </source>
</evidence>
<dbReference type="GO" id="GO:0034506">
    <property type="term" value="C:chromosome, centromeric core domain"/>
    <property type="evidence" value="ECO:0007669"/>
    <property type="project" value="TreeGrafter"/>
</dbReference>
<gene>
    <name evidence="9" type="ORF">K470DRAFT_254356</name>
</gene>
<feature type="region of interest" description="Disordered" evidence="6">
    <location>
        <begin position="404"/>
        <end position="432"/>
    </location>
</feature>
<evidence type="ECO:0000256" key="1">
    <source>
        <dbReference type="ARBA" id="ARBA00004473"/>
    </source>
</evidence>
<evidence type="ECO:0000259" key="8">
    <source>
        <dbReference type="Pfam" id="PF09779"/>
    </source>
</evidence>
<comment type="subcellular location">
    <subcellularLocation>
        <location evidence="1">Nucleus inner membrane</location>
        <topology evidence="1">Multi-pass membrane protein</topology>
    </subcellularLocation>
</comment>
<evidence type="ECO:0000256" key="5">
    <source>
        <dbReference type="ARBA" id="ARBA00023242"/>
    </source>
</evidence>
<evidence type="ECO:0000256" key="2">
    <source>
        <dbReference type="ARBA" id="ARBA00022692"/>
    </source>
</evidence>
<sequence length="668" mass="75416">MFFRRIHCHFCGARSQHSKDSGISCFQCESCQAWNFLDQDGNIDDTPEVAINQPQMQWNNERARRAAAHPSYQAAGQAQGQTFCNQCLHNQNIYLQTLSDYLPEEDHPEYQKYVDALPQFKRNLEERYPQICKKCAPKAQMKINRADYYAGTSNIHRMNEKARKLGSLKGQRDDGFKWSMRKLLALVRFAAYLSLAVQAAWHVYGLRMALGGTTPTTGDFDEACDSNRSLFFCTRTMLSSHCETGCYLMFAAYVRKALLVAACLLWYNSALKDWYHDTWRIQAIKGRREHLQLQLVLLFIRAFAWHNLSELTTMAQFTTQQLIAAHAITLILMVLIQWACERTVEAERFKLNFKMMPKPEQLDVLGAVAGPGKEQYQSQPSSMPPSQLFSRDQVAQFPIENLAPSHTSGRVNFPSPPSSRGSDDDVDAMDIDSPPRNLAFKSLNVRSSTTNPQPMFTNTQSSGWSSMRDELFGIQNDMTSNTSRKRDIAPLSAQQQQARSSPFYGQLPPAPTSMANRMRNPMQQNVSNQTKPSKNKDFMKQMRSGIEEGRMFGGMNSHLAAPQKTQTRHDDDDDDDDDDLLSPAKRRTLDLKPSSWHLKSDEMTETGLENLFEGGFTLADEPAVVAAMIAKHKQEKEAMAMWTWAPVAVAAAAALSIGLPFIKQAIGL</sequence>
<keyword evidence="5" id="KW-0539">Nucleus</keyword>
<evidence type="ECO:0000256" key="7">
    <source>
        <dbReference type="SAM" id="Phobius"/>
    </source>
</evidence>